<gene>
    <name evidence="1" type="ORF">J7I44_16705</name>
</gene>
<dbReference type="RefSeq" id="WP_209623343.1">
    <property type="nucleotide sequence ID" value="NZ_JAGJRS010000035.1"/>
</dbReference>
<dbReference type="Proteomes" id="UP000823790">
    <property type="component" value="Unassembled WGS sequence"/>
</dbReference>
<dbReference type="EMBL" id="JAGJRS010000035">
    <property type="protein sequence ID" value="MBP1475941.1"/>
    <property type="molecule type" value="Genomic_DNA"/>
</dbReference>
<name>A0ABS4DSB3_9GAMM</name>
<proteinExistence type="predicted"/>
<reference evidence="1 2" key="1">
    <citation type="submission" date="2021-04" db="EMBL/GenBank/DDBJ databases">
        <authorList>
            <person name="Huq M.A."/>
        </authorList>
    </citation>
    <scope>NUCLEOTIDE SEQUENCE [LARGE SCALE GENOMIC DNA]</scope>
    <source>
        <strain evidence="1 2">MAH-13</strain>
    </source>
</reference>
<comment type="caution">
    <text evidence="1">The sequence shown here is derived from an EMBL/GenBank/DDBJ whole genome shotgun (WGS) entry which is preliminary data.</text>
</comment>
<accession>A0ABS4DSB3</accession>
<protein>
    <recommendedName>
        <fullName evidence="3">DUF2877 domain-containing protein</fullName>
    </recommendedName>
</protein>
<organism evidence="1 2">
    <name type="scientific">Frateuria flava</name>
    <dbReference type="NCBI Taxonomy" id="2821489"/>
    <lineage>
        <taxon>Bacteria</taxon>
        <taxon>Pseudomonadati</taxon>
        <taxon>Pseudomonadota</taxon>
        <taxon>Gammaproteobacteria</taxon>
        <taxon>Lysobacterales</taxon>
        <taxon>Rhodanobacteraceae</taxon>
        <taxon>Frateuria</taxon>
    </lineage>
</organism>
<feature type="non-terminal residue" evidence="1">
    <location>
        <position position="201"/>
    </location>
</feature>
<evidence type="ECO:0000313" key="2">
    <source>
        <dbReference type="Proteomes" id="UP000823790"/>
    </source>
</evidence>
<evidence type="ECO:0008006" key="3">
    <source>
        <dbReference type="Google" id="ProtNLM"/>
    </source>
</evidence>
<sequence length="201" mass="21306">ELKSRLKGSPWKLKSCALYKANGALYQDIFLSVHRNAAATVGVHRIKPMALDPLLWEILGIPENVDEPLSFRTWGAFTCAGLPLAEVSLESTGDSAQAVAEATRSLCGSADERAEQQLRTAPFSSLVAAHPDQVERGAYAITLVTSLIAEGSLELAAREAHAYASGAKQSCANLSSEGKSFHELALGWLESARASGAAVRA</sequence>
<keyword evidence="2" id="KW-1185">Reference proteome</keyword>
<evidence type="ECO:0000313" key="1">
    <source>
        <dbReference type="EMBL" id="MBP1475941.1"/>
    </source>
</evidence>
<feature type="non-terminal residue" evidence="1">
    <location>
        <position position="1"/>
    </location>
</feature>